<protein>
    <recommendedName>
        <fullName evidence="1">F-box domain-containing protein</fullName>
    </recommendedName>
</protein>
<dbReference type="EMBL" id="VIEB01000128">
    <property type="protein sequence ID" value="TQE05152.1"/>
    <property type="molecule type" value="Genomic_DNA"/>
</dbReference>
<dbReference type="SMART" id="SM00743">
    <property type="entry name" value="Agenet"/>
    <property type="match status" value="1"/>
</dbReference>
<keyword evidence="3" id="KW-1185">Reference proteome</keyword>
<dbReference type="SMART" id="SM00256">
    <property type="entry name" value="FBOX"/>
    <property type="match status" value="1"/>
</dbReference>
<dbReference type="Pfam" id="PF07734">
    <property type="entry name" value="FBA_1"/>
    <property type="match status" value="1"/>
</dbReference>
<reference evidence="2 3" key="1">
    <citation type="journal article" date="2019" name="G3 (Bethesda)">
        <title>Sequencing of a Wild Apple (Malus baccata) Genome Unravels the Differences Between Cultivated and Wild Apple Species Regarding Disease Resistance and Cold Tolerance.</title>
        <authorList>
            <person name="Chen X."/>
        </authorList>
    </citation>
    <scope>NUCLEOTIDE SEQUENCE [LARGE SCALE GENOMIC DNA]</scope>
    <source>
        <strain evidence="3">cv. Shandingzi</strain>
        <tissue evidence="2">Leaves</tissue>
    </source>
</reference>
<dbReference type="AlphaFoldDB" id="A0A540N282"/>
<dbReference type="PROSITE" id="PS50181">
    <property type="entry name" value="FBOX"/>
    <property type="match status" value="1"/>
</dbReference>
<dbReference type="Pfam" id="PF00646">
    <property type="entry name" value="F-box"/>
    <property type="match status" value="1"/>
</dbReference>
<dbReference type="NCBIfam" id="TIGR01640">
    <property type="entry name" value="F_box_assoc_1"/>
    <property type="match status" value="1"/>
</dbReference>
<dbReference type="CDD" id="cd20406">
    <property type="entry name" value="Tudor_Agenet_AtDUF_rpt2_4"/>
    <property type="match status" value="1"/>
</dbReference>
<dbReference type="PANTHER" id="PTHR31672:SF13">
    <property type="entry name" value="F-BOX PROTEIN CPR30-LIKE"/>
    <property type="match status" value="1"/>
</dbReference>
<name>A0A540N282_MALBA</name>
<comment type="caution">
    <text evidence="2">The sequence shown here is derived from an EMBL/GenBank/DDBJ whole genome shotgun (WGS) entry which is preliminary data.</text>
</comment>
<dbReference type="Gene3D" id="1.20.1280.50">
    <property type="match status" value="1"/>
</dbReference>
<accession>A0A540N282</accession>
<dbReference type="InterPro" id="IPR036047">
    <property type="entry name" value="F-box-like_dom_sf"/>
</dbReference>
<dbReference type="InterPro" id="IPR050796">
    <property type="entry name" value="SCF_F-box_component"/>
</dbReference>
<dbReference type="SUPFAM" id="SSF81383">
    <property type="entry name" value="F-box domain"/>
    <property type="match status" value="1"/>
</dbReference>
<gene>
    <name evidence="2" type="ORF">C1H46_009304</name>
</gene>
<dbReference type="PANTHER" id="PTHR31672">
    <property type="entry name" value="BNACNNG10540D PROTEIN"/>
    <property type="match status" value="1"/>
</dbReference>
<dbReference type="InterPro" id="IPR006527">
    <property type="entry name" value="F-box-assoc_dom_typ1"/>
</dbReference>
<evidence type="ECO:0000313" key="3">
    <source>
        <dbReference type="Proteomes" id="UP000315295"/>
    </source>
</evidence>
<feature type="domain" description="F-box" evidence="1">
    <location>
        <begin position="1"/>
        <end position="48"/>
    </location>
</feature>
<evidence type="ECO:0000313" key="2">
    <source>
        <dbReference type="EMBL" id="TQE05152.1"/>
    </source>
</evidence>
<dbReference type="Proteomes" id="UP000315295">
    <property type="component" value="Unassembled WGS sequence"/>
</dbReference>
<sequence>MTYFCNIPDEIGLEILARLPPKSLMRFKCVLKSWYALFNNPHFVAEHLRLYNDQPSSSSTCILFKRSVLSTTEFNNEELVFSFLSLRNDKDSDVDHNPNCTVEDLHFPHSMGLKSRGQFIELPGQELGESVSIVGHCDGIFCLYLYTGKLVLYNPAIKEFRVLPESCFEDAFSCTLGFGYDPKRKDYILISIVSYGEEILEDDRLIIHPPQAEIYTLSTNSWKNIGTDYLETENTYFWGNDNFSTYFEGVFYGLGYEEKKEFLPFYGRLEEEKRQLVISYDASNEVFHDILLPDCFYEFPTHEFSLTVWNESVALFGFYHGEDEEPFEIWLMDEFDDGWTKHLSVVPKLDQEVDIPLILWKRDEVLLVDIDGRLASYNFNTENLMYLPVHGVSRGDFQAVVCVDSIVSVNGDKSNGSCKLGGQVLQYKTLVEENHESKPLEGVVMADEVRPLPPQPSREKADLGFDVLDRVDVLDNKGWWVGTVTEKRGEDEYWVYFETTADHIAYPKRKLRFHKDWIDGMWVNYNKKKRTFRADGKPVECNKRTRVDERFEDHRKVLIDGKLVDCKKLRVSIVSLV</sequence>
<dbReference type="InterPro" id="IPR014002">
    <property type="entry name" value="Agenet_dom_plant"/>
</dbReference>
<dbReference type="CDD" id="cd22157">
    <property type="entry name" value="F-box_AtFBW1-like"/>
    <property type="match status" value="1"/>
</dbReference>
<proteinExistence type="predicted"/>
<evidence type="ECO:0000259" key="1">
    <source>
        <dbReference type="PROSITE" id="PS50181"/>
    </source>
</evidence>
<organism evidence="2 3">
    <name type="scientific">Malus baccata</name>
    <name type="common">Siberian crab apple</name>
    <name type="synonym">Pyrus baccata</name>
    <dbReference type="NCBI Taxonomy" id="106549"/>
    <lineage>
        <taxon>Eukaryota</taxon>
        <taxon>Viridiplantae</taxon>
        <taxon>Streptophyta</taxon>
        <taxon>Embryophyta</taxon>
        <taxon>Tracheophyta</taxon>
        <taxon>Spermatophyta</taxon>
        <taxon>Magnoliopsida</taxon>
        <taxon>eudicotyledons</taxon>
        <taxon>Gunneridae</taxon>
        <taxon>Pentapetalae</taxon>
        <taxon>rosids</taxon>
        <taxon>fabids</taxon>
        <taxon>Rosales</taxon>
        <taxon>Rosaceae</taxon>
        <taxon>Amygdaloideae</taxon>
        <taxon>Maleae</taxon>
        <taxon>Malus</taxon>
    </lineage>
</organism>
<dbReference type="InterPro" id="IPR001810">
    <property type="entry name" value="F-box_dom"/>
</dbReference>
<dbReference type="InterPro" id="IPR017451">
    <property type="entry name" value="F-box-assoc_interact_dom"/>
</dbReference>